<evidence type="ECO:0000313" key="2">
    <source>
        <dbReference type="Proteomes" id="UP000177169"/>
    </source>
</evidence>
<proteinExistence type="predicted"/>
<dbReference type="GO" id="GO:0006355">
    <property type="term" value="P:regulation of DNA-templated transcription"/>
    <property type="evidence" value="ECO:0007669"/>
    <property type="project" value="InterPro"/>
</dbReference>
<dbReference type="STRING" id="1802505.A3D01_03130"/>
<dbReference type="Gene3D" id="1.10.10.10">
    <property type="entry name" value="Winged helix-like DNA-binding domain superfamily/Winged helix DNA-binding domain"/>
    <property type="match status" value="1"/>
</dbReference>
<accession>A0A1F7Z4F3</accession>
<dbReference type="GO" id="GO:0003677">
    <property type="term" value="F:DNA binding"/>
    <property type="evidence" value="ECO:0007669"/>
    <property type="project" value="InterPro"/>
</dbReference>
<sequence>MDNKVNSEAISLVKKILRITSPTGKIPALIIQPRNKVTRNNSNAIYYSNPHVIDFLVSESVIRVINILKKDAAPKDFSFKVSFRRNEAEEFLYVICHGDFSWDKRDGTWTYKDRSYPFKLGTGQYRLINLFMENQNTHFTEDEIITTYSSKREDDIKRLTNDLIKEIRRPLKIPKKHFIPGDGYIFKPIL</sequence>
<evidence type="ECO:0008006" key="3">
    <source>
        <dbReference type="Google" id="ProtNLM"/>
    </source>
</evidence>
<name>A0A1F7Z4F3_9BACT</name>
<evidence type="ECO:0000313" key="1">
    <source>
        <dbReference type="EMBL" id="OGM34512.1"/>
    </source>
</evidence>
<dbReference type="InterPro" id="IPR016032">
    <property type="entry name" value="Sig_transdc_resp-reg_C-effctor"/>
</dbReference>
<gene>
    <name evidence="1" type="ORF">A3D01_03130</name>
</gene>
<dbReference type="InterPro" id="IPR036388">
    <property type="entry name" value="WH-like_DNA-bd_sf"/>
</dbReference>
<dbReference type="Proteomes" id="UP000177169">
    <property type="component" value="Unassembled WGS sequence"/>
</dbReference>
<comment type="caution">
    <text evidence="1">The sequence shown here is derived from an EMBL/GenBank/DDBJ whole genome shotgun (WGS) entry which is preliminary data.</text>
</comment>
<dbReference type="SUPFAM" id="SSF46894">
    <property type="entry name" value="C-terminal effector domain of the bipartite response regulators"/>
    <property type="match status" value="1"/>
</dbReference>
<dbReference type="EMBL" id="MGGR01000005">
    <property type="protein sequence ID" value="OGM34512.1"/>
    <property type="molecule type" value="Genomic_DNA"/>
</dbReference>
<organism evidence="1 2">
    <name type="scientific">Candidatus Woesebacteria bacterium RIFCSPHIGHO2_02_FULL_39_13</name>
    <dbReference type="NCBI Taxonomy" id="1802505"/>
    <lineage>
        <taxon>Bacteria</taxon>
        <taxon>Candidatus Woeseibacteriota</taxon>
    </lineage>
</organism>
<reference evidence="1 2" key="1">
    <citation type="journal article" date="2016" name="Nat. Commun.">
        <title>Thousands of microbial genomes shed light on interconnected biogeochemical processes in an aquifer system.</title>
        <authorList>
            <person name="Anantharaman K."/>
            <person name="Brown C.T."/>
            <person name="Hug L.A."/>
            <person name="Sharon I."/>
            <person name="Castelle C.J."/>
            <person name="Probst A.J."/>
            <person name="Thomas B.C."/>
            <person name="Singh A."/>
            <person name="Wilkins M.J."/>
            <person name="Karaoz U."/>
            <person name="Brodie E.L."/>
            <person name="Williams K.H."/>
            <person name="Hubbard S.S."/>
            <person name="Banfield J.F."/>
        </authorList>
    </citation>
    <scope>NUCLEOTIDE SEQUENCE [LARGE SCALE GENOMIC DNA]</scope>
</reference>
<dbReference type="AlphaFoldDB" id="A0A1F7Z4F3"/>
<protein>
    <recommendedName>
        <fullName evidence="3">OmpR/PhoB-type domain-containing protein</fullName>
    </recommendedName>
</protein>